<dbReference type="Pfam" id="PF12833">
    <property type="entry name" value="HTH_18"/>
    <property type="match status" value="1"/>
</dbReference>
<dbReference type="InterPro" id="IPR020449">
    <property type="entry name" value="Tscrpt_reg_AraC-type_HTH"/>
</dbReference>
<dbReference type="PRINTS" id="PR00032">
    <property type="entry name" value="HTHARAC"/>
</dbReference>
<evidence type="ECO:0000256" key="1">
    <source>
        <dbReference type="ARBA" id="ARBA00023015"/>
    </source>
</evidence>
<keyword evidence="3" id="KW-0804">Transcription</keyword>
<dbReference type="Pfam" id="PF02311">
    <property type="entry name" value="AraC_binding"/>
    <property type="match status" value="1"/>
</dbReference>
<dbReference type="Gene3D" id="1.10.10.60">
    <property type="entry name" value="Homeodomain-like"/>
    <property type="match status" value="2"/>
</dbReference>
<dbReference type="GO" id="GO:0003700">
    <property type="term" value="F:DNA-binding transcription factor activity"/>
    <property type="evidence" value="ECO:0007669"/>
    <property type="project" value="InterPro"/>
</dbReference>
<protein>
    <submittedName>
        <fullName evidence="6">AraC family transcriptional regulator</fullName>
    </submittedName>
</protein>
<dbReference type="PANTHER" id="PTHR43280">
    <property type="entry name" value="ARAC-FAMILY TRANSCRIPTIONAL REGULATOR"/>
    <property type="match status" value="1"/>
</dbReference>
<dbReference type="AlphaFoldDB" id="A0A9J6QJ75"/>
<organism evidence="6 7">
    <name type="scientific">Hominibacterium faecale</name>
    <dbReference type="NCBI Taxonomy" id="2839743"/>
    <lineage>
        <taxon>Bacteria</taxon>
        <taxon>Bacillati</taxon>
        <taxon>Bacillota</taxon>
        <taxon>Clostridia</taxon>
        <taxon>Peptostreptococcales</taxon>
        <taxon>Anaerovoracaceae</taxon>
        <taxon>Hominibacterium</taxon>
    </lineage>
</organism>
<keyword evidence="7" id="KW-1185">Reference proteome</keyword>
<dbReference type="Gene3D" id="2.60.120.10">
    <property type="entry name" value="Jelly Rolls"/>
    <property type="match status" value="1"/>
</dbReference>
<dbReference type="InterPro" id="IPR018060">
    <property type="entry name" value="HTH_AraC"/>
</dbReference>
<dbReference type="SUPFAM" id="SSF46689">
    <property type="entry name" value="Homeodomain-like"/>
    <property type="match status" value="2"/>
</dbReference>
<dbReference type="SUPFAM" id="SSF51182">
    <property type="entry name" value="RmlC-like cupins"/>
    <property type="match status" value="1"/>
</dbReference>
<dbReference type="CDD" id="cd02208">
    <property type="entry name" value="cupin_RmlC-like"/>
    <property type="match status" value="1"/>
</dbReference>
<dbReference type="EMBL" id="JAOSHN010000001">
    <property type="protein sequence ID" value="MCU7377536.1"/>
    <property type="molecule type" value="Genomic_DNA"/>
</dbReference>
<proteinExistence type="predicted"/>
<name>A0A9J6QJ75_9FIRM</name>
<dbReference type="PROSITE" id="PS01124">
    <property type="entry name" value="HTH_ARAC_FAMILY_2"/>
    <property type="match status" value="1"/>
</dbReference>
<dbReference type="Proteomes" id="UP001065549">
    <property type="component" value="Unassembled WGS sequence"/>
</dbReference>
<comment type="caution">
    <text evidence="6">The sequence shown here is derived from an EMBL/GenBank/DDBJ whole genome shotgun (WGS) entry which is preliminary data.</text>
</comment>
<accession>A0A9J6QJ75</accession>
<evidence type="ECO:0000256" key="3">
    <source>
        <dbReference type="ARBA" id="ARBA00023163"/>
    </source>
</evidence>
<dbReference type="PANTHER" id="PTHR43280:SF34">
    <property type="entry name" value="ARAC-FAMILY TRANSCRIPTIONAL REGULATOR"/>
    <property type="match status" value="1"/>
</dbReference>
<evidence type="ECO:0000259" key="5">
    <source>
        <dbReference type="PROSITE" id="PS01124"/>
    </source>
</evidence>
<dbReference type="RefSeq" id="WP_148397964.1">
    <property type="nucleotide sequence ID" value="NZ_JAJAGH010000013.1"/>
</dbReference>
<keyword evidence="2" id="KW-0238">DNA-binding</keyword>
<feature type="domain" description="HTH araC/xylS-type" evidence="5">
    <location>
        <begin position="181"/>
        <end position="279"/>
    </location>
</feature>
<feature type="region of interest" description="Disordered" evidence="4">
    <location>
        <begin position="353"/>
        <end position="380"/>
    </location>
</feature>
<evidence type="ECO:0000313" key="7">
    <source>
        <dbReference type="Proteomes" id="UP001065549"/>
    </source>
</evidence>
<evidence type="ECO:0000313" key="6">
    <source>
        <dbReference type="EMBL" id="MCU7377536.1"/>
    </source>
</evidence>
<dbReference type="InterPro" id="IPR003313">
    <property type="entry name" value="AraC-bd"/>
</dbReference>
<gene>
    <name evidence="6" type="ORF">OBO34_04100</name>
</gene>
<dbReference type="InterPro" id="IPR014710">
    <property type="entry name" value="RmlC-like_jellyroll"/>
</dbReference>
<dbReference type="InterPro" id="IPR011051">
    <property type="entry name" value="RmlC_Cupin_sf"/>
</dbReference>
<evidence type="ECO:0000256" key="2">
    <source>
        <dbReference type="ARBA" id="ARBA00023125"/>
    </source>
</evidence>
<dbReference type="SMART" id="SM00342">
    <property type="entry name" value="HTH_ARAC"/>
    <property type="match status" value="1"/>
</dbReference>
<reference evidence="6" key="1">
    <citation type="submission" date="2022-09" db="EMBL/GenBank/DDBJ databases">
        <title>Culturomic study of gut microbiota in children with autism spectrum disorder.</title>
        <authorList>
            <person name="Efimov B.A."/>
            <person name="Chaplin A.V."/>
            <person name="Sokolova S.R."/>
            <person name="Pikina A.P."/>
            <person name="Korzhanova M."/>
            <person name="Belova V."/>
            <person name="Korostin D."/>
        </authorList>
    </citation>
    <scope>NUCLEOTIDE SEQUENCE</scope>
    <source>
        <strain evidence="6">ASD5510</strain>
    </source>
</reference>
<dbReference type="InterPro" id="IPR009057">
    <property type="entry name" value="Homeodomain-like_sf"/>
</dbReference>
<keyword evidence="1" id="KW-0805">Transcription regulation</keyword>
<sequence length="634" mass="72101">MLKKIIYEDDLPVKVEIISVSSYPLHLHQDIQLIYILEGQVDLRLTFKTYRLRKNDFRYIHSEDIHAMSSPGGNNSVLVLSVNTGYIERFYPNIRTAVITMPTDKTLLLYDNQQSHLKYCIFILLDEFLKRSEGFAARIKNTLKTIFGIIYREFRSFTIDRENKAFVYKRLQDIRQTERLGEIIDDIYRNYVEPSTLEEIASRQDLNPYYLSHLFSQTIGINYRDFINMVRVETSEYELLSSDLSVSHIALSSGFSNSSYYSKHFRFWFGMTPQEYREKYAGQTLQNSEPLMVSCELADYSDMIQENLRELAAAFSDAHAEPLSQTIHVDNADFDDSFRLRLNLIFRNPDLAAEEAEETGPRDEMLEEAGEAAGPKNHGETGELAAICTGSGTPEKLFSPLFINSRFDSVKLIIEIFPERNPPSCTDMYLCVKSLLDSLVVRHCCDFNVGMAAEADAAFGSALTADGIRTPLYHLMTFLTQDHDAICVDNRCIIMRKGDARHILCWNMNPDHAAEVTLKARASSESLVTVSRMELENYHGYLSAVRKIKSAGIEKKTPAKAAGGREKSLSERIGGRETLQQTNTPKGDCVLPETALRAAEHLLFSEESCFRTGKDLSITVQLRRKSLAFVSIIR</sequence>
<evidence type="ECO:0000256" key="4">
    <source>
        <dbReference type="SAM" id="MobiDB-lite"/>
    </source>
</evidence>
<dbReference type="GO" id="GO:0043565">
    <property type="term" value="F:sequence-specific DNA binding"/>
    <property type="evidence" value="ECO:0007669"/>
    <property type="project" value="InterPro"/>
</dbReference>